<dbReference type="Gene3D" id="3.30.565.10">
    <property type="entry name" value="Histidine kinase-like ATPase, C-terminal domain"/>
    <property type="match status" value="1"/>
</dbReference>
<dbReference type="OrthoDB" id="9792686at2"/>
<dbReference type="GO" id="GO:0030295">
    <property type="term" value="F:protein kinase activator activity"/>
    <property type="evidence" value="ECO:0007669"/>
    <property type="project" value="TreeGrafter"/>
</dbReference>
<dbReference type="STRING" id="1484053.SAMN05444274_10195"/>
<dbReference type="InterPro" id="IPR003594">
    <property type="entry name" value="HATPase_dom"/>
</dbReference>
<evidence type="ECO:0000256" key="4">
    <source>
        <dbReference type="ARBA" id="ARBA00022741"/>
    </source>
</evidence>
<dbReference type="EC" id="2.7.13.3" evidence="2"/>
<dbReference type="InterPro" id="IPR005467">
    <property type="entry name" value="His_kinase_dom"/>
</dbReference>
<organism evidence="9 10">
    <name type="scientific">Mariniphaga anaerophila</name>
    <dbReference type="NCBI Taxonomy" id="1484053"/>
    <lineage>
        <taxon>Bacteria</taxon>
        <taxon>Pseudomonadati</taxon>
        <taxon>Bacteroidota</taxon>
        <taxon>Bacteroidia</taxon>
        <taxon>Marinilabiliales</taxon>
        <taxon>Prolixibacteraceae</taxon>
        <taxon>Mariniphaga</taxon>
    </lineage>
</organism>
<dbReference type="RefSeq" id="WP_072997949.1">
    <property type="nucleotide sequence ID" value="NZ_FQUM01000001.1"/>
</dbReference>
<evidence type="ECO:0000313" key="10">
    <source>
        <dbReference type="Proteomes" id="UP000184164"/>
    </source>
</evidence>
<evidence type="ECO:0000256" key="2">
    <source>
        <dbReference type="ARBA" id="ARBA00012438"/>
    </source>
</evidence>
<evidence type="ECO:0000259" key="8">
    <source>
        <dbReference type="PROSITE" id="PS50109"/>
    </source>
</evidence>
<evidence type="ECO:0000256" key="6">
    <source>
        <dbReference type="ARBA" id="ARBA00022840"/>
    </source>
</evidence>
<comment type="catalytic activity">
    <reaction evidence="1">
        <text>ATP + protein L-histidine = ADP + protein N-phospho-L-histidine.</text>
        <dbReference type="EC" id="2.7.13.3"/>
    </reaction>
</comment>
<dbReference type="InterPro" id="IPR036890">
    <property type="entry name" value="HATPase_C_sf"/>
</dbReference>
<dbReference type="Pfam" id="PF02518">
    <property type="entry name" value="HATPase_c"/>
    <property type="match status" value="1"/>
</dbReference>
<evidence type="ECO:0000256" key="3">
    <source>
        <dbReference type="ARBA" id="ARBA00022679"/>
    </source>
</evidence>
<dbReference type="GO" id="GO:0000156">
    <property type="term" value="F:phosphorelay response regulator activity"/>
    <property type="evidence" value="ECO:0007669"/>
    <property type="project" value="TreeGrafter"/>
</dbReference>
<keyword evidence="4" id="KW-0547">Nucleotide-binding</keyword>
<keyword evidence="6" id="KW-0067">ATP-binding</keyword>
<reference evidence="9 10" key="1">
    <citation type="submission" date="2016-11" db="EMBL/GenBank/DDBJ databases">
        <authorList>
            <person name="Jaros S."/>
            <person name="Januszkiewicz K."/>
            <person name="Wedrychowicz H."/>
        </authorList>
    </citation>
    <scope>NUCLEOTIDE SEQUENCE [LARGE SCALE GENOMIC DNA]</scope>
    <source>
        <strain evidence="9 10">DSM 26910</strain>
    </source>
</reference>
<keyword evidence="5 9" id="KW-0418">Kinase</keyword>
<dbReference type="GO" id="GO:0004673">
    <property type="term" value="F:protein histidine kinase activity"/>
    <property type="evidence" value="ECO:0007669"/>
    <property type="project" value="UniProtKB-EC"/>
</dbReference>
<feature type="domain" description="Histidine kinase" evidence="8">
    <location>
        <begin position="167"/>
        <end position="377"/>
    </location>
</feature>
<dbReference type="Gene3D" id="3.30.450.20">
    <property type="entry name" value="PAS domain"/>
    <property type="match status" value="1"/>
</dbReference>
<dbReference type="GO" id="GO:0005524">
    <property type="term" value="F:ATP binding"/>
    <property type="evidence" value="ECO:0007669"/>
    <property type="project" value="UniProtKB-KW"/>
</dbReference>
<evidence type="ECO:0000256" key="5">
    <source>
        <dbReference type="ARBA" id="ARBA00022777"/>
    </source>
</evidence>
<dbReference type="PANTHER" id="PTHR42878:SF7">
    <property type="entry name" value="SENSOR HISTIDINE KINASE GLRK"/>
    <property type="match status" value="1"/>
</dbReference>
<dbReference type="PROSITE" id="PS50109">
    <property type="entry name" value="HIS_KIN"/>
    <property type="match status" value="1"/>
</dbReference>
<gene>
    <name evidence="9" type="ORF">SAMN05444274_10195</name>
</gene>
<accession>A0A1M4SNT6</accession>
<dbReference type="PANTHER" id="PTHR42878">
    <property type="entry name" value="TWO-COMPONENT HISTIDINE KINASE"/>
    <property type="match status" value="1"/>
</dbReference>
<dbReference type="SMART" id="SM00387">
    <property type="entry name" value="HATPase_c"/>
    <property type="match status" value="1"/>
</dbReference>
<keyword evidence="7" id="KW-0902">Two-component regulatory system</keyword>
<dbReference type="SUPFAM" id="SSF55874">
    <property type="entry name" value="ATPase domain of HSP90 chaperone/DNA topoisomerase II/histidine kinase"/>
    <property type="match status" value="1"/>
</dbReference>
<sequence>MPGKPKTHFAPVERAEPSQIEKDARIFADNIILNRIADSVSTMLVILNQHRQIVYANKLFLHFLNLSDSKPVIGKRPGEAVNCIHARSCEGGCGTSEFCRTCGAVGAILESQLGVQSEKECRITNCSNDAMDFRVTATPYIEKGTEYTIFAIHDISNEKRRQTLERVFFHDVMNSAGGISGLSSILQELDDSSDMKEIARTISRAANNMVDEIQNQRQLIAAERGDLEPVFSVTNTMTLLNDVVDLFSKHEIIKDKVLYIDKKMDDLVVYTDLAILRRILGNMVKNALEASPANTTVTLSAHGKKDSILFSVHNSTWIERKVQLQLFKRSFSTKGTGRGIGTYSMKLFGEKYLKGKVWFQTSPEKGTTFYISIPVDLKNE</sequence>
<evidence type="ECO:0000256" key="1">
    <source>
        <dbReference type="ARBA" id="ARBA00000085"/>
    </source>
</evidence>
<dbReference type="InterPro" id="IPR050351">
    <property type="entry name" value="BphY/WalK/GraS-like"/>
</dbReference>
<evidence type="ECO:0000313" key="9">
    <source>
        <dbReference type="EMBL" id="SHE33890.1"/>
    </source>
</evidence>
<dbReference type="AlphaFoldDB" id="A0A1M4SNT6"/>
<dbReference type="Proteomes" id="UP000184164">
    <property type="component" value="Unassembled WGS sequence"/>
</dbReference>
<keyword evidence="3" id="KW-0808">Transferase</keyword>
<dbReference type="GO" id="GO:0007234">
    <property type="term" value="P:osmosensory signaling via phosphorelay pathway"/>
    <property type="evidence" value="ECO:0007669"/>
    <property type="project" value="TreeGrafter"/>
</dbReference>
<proteinExistence type="predicted"/>
<dbReference type="EMBL" id="FQUM01000001">
    <property type="protein sequence ID" value="SHE33890.1"/>
    <property type="molecule type" value="Genomic_DNA"/>
</dbReference>
<protein>
    <recommendedName>
        <fullName evidence="2">histidine kinase</fullName>
        <ecNumber evidence="2">2.7.13.3</ecNumber>
    </recommendedName>
</protein>
<evidence type="ECO:0000256" key="7">
    <source>
        <dbReference type="ARBA" id="ARBA00023012"/>
    </source>
</evidence>
<keyword evidence="10" id="KW-1185">Reference proteome</keyword>
<name>A0A1M4SNT6_9BACT</name>